<protein>
    <recommendedName>
        <fullName evidence="2">PD-(D/E)XK nuclease superfamily protein</fullName>
    </recommendedName>
</protein>
<dbReference type="AlphaFoldDB" id="A0A6M3LLR5"/>
<evidence type="ECO:0008006" key="2">
    <source>
        <dbReference type="Google" id="ProtNLM"/>
    </source>
</evidence>
<proteinExistence type="predicted"/>
<organism evidence="1">
    <name type="scientific">viral metagenome</name>
    <dbReference type="NCBI Taxonomy" id="1070528"/>
    <lineage>
        <taxon>unclassified sequences</taxon>
        <taxon>metagenomes</taxon>
        <taxon>organismal metagenomes</taxon>
    </lineage>
</organism>
<sequence>MQTDQKLREKGPPITYDNTIMAQANECKRKLYWFLRGYDYQDTPAYFAFGRVWEVVLDTWSGGKVTYEEAIEAGRKEWESSGVQAGKNYDTFENLEALFKLYTETYPSEPFKIIGAEKGWEWPIPGTNWFLGGSLDTFIEWPGYGIMVKENKTLGIYLTDNYISQWTYSDQVAGYIWYLTQLKGAEVYGCLMDLAYKKILKGTGTTPQFYRSLETRSEQQLNEFIERSCEVIEDIHHAWDRWTWPKTKNPINCVGGIGKSSCLFRGVCLSEAHFTKIDPLMYQGIVAREGEWEPWTRK</sequence>
<evidence type="ECO:0000313" key="1">
    <source>
        <dbReference type="EMBL" id="QJA94234.1"/>
    </source>
</evidence>
<gene>
    <name evidence="1" type="ORF">MM415B03920_0012</name>
</gene>
<name>A0A6M3LLR5_9ZZZZ</name>
<accession>A0A6M3LLR5</accession>
<dbReference type="EMBL" id="MT143214">
    <property type="protein sequence ID" value="QJA94234.1"/>
    <property type="molecule type" value="Genomic_DNA"/>
</dbReference>
<reference evidence="1" key="1">
    <citation type="submission" date="2020-03" db="EMBL/GenBank/DDBJ databases">
        <title>The deep terrestrial virosphere.</title>
        <authorList>
            <person name="Holmfeldt K."/>
            <person name="Nilsson E."/>
            <person name="Simone D."/>
            <person name="Lopez-Fernandez M."/>
            <person name="Wu X."/>
            <person name="de Brujin I."/>
            <person name="Lundin D."/>
            <person name="Andersson A."/>
            <person name="Bertilsson S."/>
            <person name="Dopson M."/>
        </authorList>
    </citation>
    <scope>NUCLEOTIDE SEQUENCE</scope>
    <source>
        <strain evidence="1">MM415B03920</strain>
    </source>
</reference>